<evidence type="ECO:0000313" key="3">
    <source>
        <dbReference type="Proteomes" id="UP000244223"/>
    </source>
</evidence>
<keyword evidence="3" id="KW-1185">Reference proteome</keyword>
<gene>
    <name evidence="2" type="ORF">C8N29_11849</name>
</gene>
<sequence>MATINGTNGNDELIGSNDNDVINGFEGDDTLAYNLSTDGVDQINLGSGMDTLNVSSTGASQIRVMFTSAEVGNNNANDAGTLANQDGGLAVRIQAEDGSGNLVG</sequence>
<evidence type="ECO:0000313" key="2">
    <source>
        <dbReference type="EMBL" id="PTQ87554.1"/>
    </source>
</evidence>
<dbReference type="InterPro" id="IPR001343">
    <property type="entry name" value="Hemolysn_Ca-bd"/>
</dbReference>
<dbReference type="SUPFAM" id="SSF51120">
    <property type="entry name" value="beta-Roll"/>
    <property type="match status" value="1"/>
</dbReference>
<name>A0A2T5IUJ8_9GAMM</name>
<organism evidence="2 3">
    <name type="scientific">Agitococcus lubricus</name>
    <dbReference type="NCBI Taxonomy" id="1077255"/>
    <lineage>
        <taxon>Bacteria</taxon>
        <taxon>Pseudomonadati</taxon>
        <taxon>Pseudomonadota</taxon>
        <taxon>Gammaproteobacteria</taxon>
        <taxon>Moraxellales</taxon>
        <taxon>Moraxellaceae</taxon>
        <taxon>Agitococcus</taxon>
    </lineage>
</organism>
<protein>
    <recommendedName>
        <fullName evidence="4">Hemolysin type calcium-binding protein</fullName>
    </recommendedName>
</protein>
<dbReference type="InterPro" id="IPR011049">
    <property type="entry name" value="Serralysin-like_metalloprot_C"/>
</dbReference>
<evidence type="ECO:0000256" key="1">
    <source>
        <dbReference type="ARBA" id="ARBA00022837"/>
    </source>
</evidence>
<proteinExistence type="predicted"/>
<dbReference type="GO" id="GO:0005509">
    <property type="term" value="F:calcium ion binding"/>
    <property type="evidence" value="ECO:0007669"/>
    <property type="project" value="InterPro"/>
</dbReference>
<dbReference type="Gene3D" id="2.150.10.10">
    <property type="entry name" value="Serralysin-like metalloprotease, C-terminal"/>
    <property type="match status" value="1"/>
</dbReference>
<feature type="non-terminal residue" evidence="2">
    <location>
        <position position="104"/>
    </location>
</feature>
<dbReference type="Pfam" id="PF00353">
    <property type="entry name" value="HemolysinCabind"/>
    <property type="match status" value="1"/>
</dbReference>
<accession>A0A2T5IUJ8</accession>
<keyword evidence="1" id="KW-0106">Calcium</keyword>
<dbReference type="EMBL" id="QAON01000018">
    <property type="protein sequence ID" value="PTQ87554.1"/>
    <property type="molecule type" value="Genomic_DNA"/>
</dbReference>
<dbReference type="AlphaFoldDB" id="A0A2T5IUJ8"/>
<dbReference type="Proteomes" id="UP000244223">
    <property type="component" value="Unassembled WGS sequence"/>
</dbReference>
<evidence type="ECO:0008006" key="4">
    <source>
        <dbReference type="Google" id="ProtNLM"/>
    </source>
</evidence>
<reference evidence="2 3" key="1">
    <citation type="submission" date="2018-04" db="EMBL/GenBank/DDBJ databases">
        <title>Genomic Encyclopedia of Archaeal and Bacterial Type Strains, Phase II (KMG-II): from individual species to whole genera.</title>
        <authorList>
            <person name="Goeker M."/>
        </authorList>
    </citation>
    <scope>NUCLEOTIDE SEQUENCE [LARGE SCALE GENOMIC DNA]</scope>
    <source>
        <strain evidence="2 3">DSM 5822</strain>
    </source>
</reference>
<comment type="caution">
    <text evidence="2">The sequence shown here is derived from an EMBL/GenBank/DDBJ whole genome shotgun (WGS) entry which is preliminary data.</text>
</comment>